<evidence type="ECO:0000313" key="2">
    <source>
        <dbReference type="Proteomes" id="UP000887013"/>
    </source>
</evidence>
<dbReference type="AlphaFoldDB" id="A0A8X6TXY7"/>
<dbReference type="EMBL" id="BMAW01018392">
    <property type="protein sequence ID" value="GFT58226.1"/>
    <property type="molecule type" value="Genomic_DNA"/>
</dbReference>
<dbReference type="Proteomes" id="UP000887013">
    <property type="component" value="Unassembled WGS sequence"/>
</dbReference>
<gene>
    <name evidence="1" type="ORF">NPIL_71731</name>
</gene>
<dbReference type="OrthoDB" id="10447970at2759"/>
<accession>A0A8X6TXY7</accession>
<protein>
    <submittedName>
        <fullName evidence="1">Uncharacterized protein</fullName>
    </submittedName>
</protein>
<organism evidence="1 2">
    <name type="scientific">Nephila pilipes</name>
    <name type="common">Giant wood spider</name>
    <name type="synonym">Nephila maculata</name>
    <dbReference type="NCBI Taxonomy" id="299642"/>
    <lineage>
        <taxon>Eukaryota</taxon>
        <taxon>Metazoa</taxon>
        <taxon>Ecdysozoa</taxon>
        <taxon>Arthropoda</taxon>
        <taxon>Chelicerata</taxon>
        <taxon>Arachnida</taxon>
        <taxon>Araneae</taxon>
        <taxon>Araneomorphae</taxon>
        <taxon>Entelegynae</taxon>
        <taxon>Araneoidea</taxon>
        <taxon>Nephilidae</taxon>
        <taxon>Nephila</taxon>
    </lineage>
</organism>
<comment type="caution">
    <text evidence="1">The sequence shown here is derived from an EMBL/GenBank/DDBJ whole genome shotgun (WGS) entry which is preliminary data.</text>
</comment>
<name>A0A8X6TXY7_NEPPI</name>
<sequence>MNKKRFPKAANSIPSAQYDWNGCHLDDRICGRGLHLGDRRTPLCPINGGNQVQISLVHDIASKTFGRSFTLTKPIPDRFSPHVTK</sequence>
<evidence type="ECO:0000313" key="1">
    <source>
        <dbReference type="EMBL" id="GFT58226.1"/>
    </source>
</evidence>
<reference evidence="1" key="1">
    <citation type="submission" date="2020-08" db="EMBL/GenBank/DDBJ databases">
        <title>Multicomponent nature underlies the extraordinary mechanical properties of spider dragline silk.</title>
        <authorList>
            <person name="Kono N."/>
            <person name="Nakamura H."/>
            <person name="Mori M."/>
            <person name="Yoshida Y."/>
            <person name="Ohtoshi R."/>
            <person name="Malay A.D."/>
            <person name="Moran D.A.P."/>
            <person name="Tomita M."/>
            <person name="Numata K."/>
            <person name="Arakawa K."/>
        </authorList>
    </citation>
    <scope>NUCLEOTIDE SEQUENCE</scope>
</reference>
<keyword evidence="2" id="KW-1185">Reference proteome</keyword>
<proteinExistence type="predicted"/>